<evidence type="ECO:0000313" key="3">
    <source>
        <dbReference type="Proteomes" id="UP001218362"/>
    </source>
</evidence>
<feature type="chain" id="PRO_5042591851" description="Lipoprotein" evidence="1">
    <location>
        <begin position="28"/>
        <end position="196"/>
    </location>
</feature>
<proteinExistence type="predicted"/>
<dbReference type="AlphaFoldDB" id="A0AAJ5X709"/>
<gene>
    <name evidence="2" type="ORF">P0Y56_08895</name>
</gene>
<name>A0AAJ5X709_9SPHN</name>
<dbReference type="PROSITE" id="PS51257">
    <property type="entry name" value="PROKAR_LIPOPROTEIN"/>
    <property type="match status" value="1"/>
</dbReference>
<dbReference type="EMBL" id="CP119316">
    <property type="protein sequence ID" value="WEK45154.1"/>
    <property type="molecule type" value="Genomic_DNA"/>
</dbReference>
<evidence type="ECO:0008006" key="4">
    <source>
        <dbReference type="Google" id="ProtNLM"/>
    </source>
</evidence>
<feature type="signal peptide" evidence="1">
    <location>
        <begin position="1"/>
        <end position="27"/>
    </location>
</feature>
<sequence length="196" mass="20647">MNNSKPPLLVLLVAAAGACLPSGCGSAEPHKSGFEEPFGFTELRQMTAPIGAMKAPDAAAVSRLQGRGPRVAELYKDALARFESIYGDGVGPARESPDFLGCKAVFRQVAGDIQQLPIADTDLGVEATWKGLLRCRKVANQWSGPAEMATFGNDLEAMTEGSMLVLSYAATASQMPAGRAHYLEAIAFDAGRKSAN</sequence>
<protein>
    <recommendedName>
        <fullName evidence="4">Lipoprotein</fullName>
    </recommendedName>
</protein>
<organism evidence="2 3">
    <name type="scientific">Candidatus Andeanibacterium colombiense</name>
    <dbReference type="NCBI Taxonomy" id="3121345"/>
    <lineage>
        <taxon>Bacteria</taxon>
        <taxon>Pseudomonadati</taxon>
        <taxon>Pseudomonadota</taxon>
        <taxon>Alphaproteobacteria</taxon>
        <taxon>Sphingomonadales</taxon>
        <taxon>Sphingomonadaceae</taxon>
        <taxon>Candidatus Andeanibacterium</taxon>
    </lineage>
</organism>
<evidence type="ECO:0000313" key="2">
    <source>
        <dbReference type="EMBL" id="WEK45154.1"/>
    </source>
</evidence>
<dbReference type="KEGG" id="acob:P0Y56_08895"/>
<dbReference type="Proteomes" id="UP001218362">
    <property type="component" value="Chromosome"/>
</dbReference>
<accession>A0AAJ5X709</accession>
<keyword evidence="1" id="KW-0732">Signal</keyword>
<evidence type="ECO:0000256" key="1">
    <source>
        <dbReference type="SAM" id="SignalP"/>
    </source>
</evidence>
<reference evidence="2" key="1">
    <citation type="submission" date="2023-03" db="EMBL/GenBank/DDBJ databases">
        <title>Andean soil-derived lignocellulolytic bacterial consortium as a source of novel taxa and putative plastic-active enzymes.</title>
        <authorList>
            <person name="Diaz-Garcia L."/>
            <person name="Chuvochina M."/>
            <person name="Feuerriegel G."/>
            <person name="Bunk B."/>
            <person name="Sproer C."/>
            <person name="Streit W.R."/>
            <person name="Rodriguez L.M."/>
            <person name="Overmann J."/>
            <person name="Jimenez D.J."/>
        </authorList>
    </citation>
    <scope>NUCLEOTIDE SEQUENCE</scope>
    <source>
        <strain evidence="2">MAG 26</strain>
    </source>
</reference>